<dbReference type="Pfam" id="PF02626">
    <property type="entry name" value="CT_A_B"/>
    <property type="match status" value="1"/>
</dbReference>
<dbReference type="PATRIC" id="fig|507626.3.peg.1411"/>
<feature type="region of interest" description="Disordered" evidence="4">
    <location>
        <begin position="137"/>
        <end position="158"/>
    </location>
</feature>
<dbReference type="AlphaFoldDB" id="A0A0X8HD71"/>
<evidence type="ECO:0000256" key="3">
    <source>
        <dbReference type="ARBA" id="ARBA00022840"/>
    </source>
</evidence>
<gene>
    <name evidence="6" type="primary">kipA</name>
    <name evidence="6" type="ORF">LOKO_01425</name>
</gene>
<evidence type="ECO:0000313" key="6">
    <source>
        <dbReference type="EMBL" id="AMD00493.1"/>
    </source>
</evidence>
<dbReference type="RefSeq" id="WP_066446877.1">
    <property type="nucleotide sequence ID" value="NZ_CP014226.1"/>
</dbReference>
<feature type="domain" description="Carboxyltransferase" evidence="5">
    <location>
        <begin position="30"/>
        <end position="311"/>
    </location>
</feature>
<evidence type="ECO:0000259" key="5">
    <source>
        <dbReference type="SMART" id="SM00797"/>
    </source>
</evidence>
<dbReference type="SMART" id="SM00797">
    <property type="entry name" value="AHS2"/>
    <property type="match status" value="1"/>
</dbReference>
<organism evidence="6 7">
    <name type="scientific">Halomonas chromatireducens</name>
    <dbReference type="NCBI Taxonomy" id="507626"/>
    <lineage>
        <taxon>Bacteria</taxon>
        <taxon>Pseudomonadati</taxon>
        <taxon>Pseudomonadota</taxon>
        <taxon>Gammaproteobacteria</taxon>
        <taxon>Oceanospirillales</taxon>
        <taxon>Halomonadaceae</taxon>
        <taxon>Halomonas</taxon>
    </lineage>
</organism>
<dbReference type="InterPro" id="IPR052708">
    <property type="entry name" value="PxpC"/>
</dbReference>
<dbReference type="GO" id="GO:0016787">
    <property type="term" value="F:hydrolase activity"/>
    <property type="evidence" value="ECO:0007669"/>
    <property type="project" value="UniProtKB-KW"/>
</dbReference>
<protein>
    <submittedName>
        <fullName evidence="6">KipI antagonist</fullName>
    </submittedName>
</protein>
<dbReference type="PANTHER" id="PTHR43309">
    <property type="entry name" value="5-OXOPROLINASE SUBUNIT C"/>
    <property type="match status" value="1"/>
</dbReference>
<evidence type="ECO:0000256" key="2">
    <source>
        <dbReference type="ARBA" id="ARBA00022801"/>
    </source>
</evidence>
<dbReference type="InterPro" id="IPR003778">
    <property type="entry name" value="CT_A_B"/>
</dbReference>
<keyword evidence="1" id="KW-0547">Nucleotide-binding</keyword>
<keyword evidence="7" id="KW-1185">Reference proteome</keyword>
<reference evidence="6 7" key="2">
    <citation type="submission" date="2016-02" db="EMBL/GenBank/DDBJ databases">
        <authorList>
            <person name="Wen L."/>
            <person name="He K."/>
            <person name="Yang H."/>
        </authorList>
    </citation>
    <scope>NUCLEOTIDE SEQUENCE [LARGE SCALE GENOMIC DNA]</scope>
    <source>
        <strain evidence="6 7">AGD 8-3</strain>
    </source>
</reference>
<dbReference type="GO" id="GO:0005524">
    <property type="term" value="F:ATP binding"/>
    <property type="evidence" value="ECO:0007669"/>
    <property type="project" value="UniProtKB-KW"/>
</dbReference>
<evidence type="ECO:0000256" key="1">
    <source>
        <dbReference type="ARBA" id="ARBA00022741"/>
    </source>
</evidence>
<dbReference type="InterPro" id="IPR029000">
    <property type="entry name" value="Cyclophilin-like_dom_sf"/>
</dbReference>
<reference evidence="6 7" key="1">
    <citation type="journal article" date="2016" name="Genome Announc.">
        <title>Draft Genome Sequence of 'Halomonas chromatireducens' Strain AGD 8-3, a Haloalkaliphilic Chromate- and Selenite-Reducing Gammaproteobacterium.</title>
        <authorList>
            <person name="Sharko F.S."/>
            <person name="Shapovalova A.A."/>
            <person name="Tsygankova S.V."/>
            <person name="Komova A.V."/>
            <person name="Boulygina E.S."/>
            <person name="Teslyuk A.B."/>
            <person name="Gotovtsev P.M."/>
            <person name="Namsaraev Z.B."/>
            <person name="Khijniak T.V."/>
            <person name="Nedoluzhko A.V."/>
            <person name="Vasilov R.G."/>
        </authorList>
    </citation>
    <scope>NUCLEOTIDE SEQUENCE [LARGE SCALE GENOMIC DNA]</scope>
    <source>
        <strain evidence="6 7">AGD 8-3</strain>
    </source>
</reference>
<evidence type="ECO:0000256" key="4">
    <source>
        <dbReference type="SAM" id="MobiDB-lite"/>
    </source>
</evidence>
<name>A0A0X8HD71_9GAMM</name>
<sequence>MSREGAKGLRVIQAGPLAMIEDGGRMGVRHLGVTQSGAADWVSLYWANWLLGNAPDTAALEIVVGGGLTLEIERATRLAWVGADLDARLDDAPITPGSSFAVREGQRLVFSQPRDGLRGYLAFPGGLAAPEVLGSRSTTPREQLGGLHGDGQPLKTGDRLAWRGEPGEERRIPAGLLPPMPRPGCRLALIPGAQIAEFTGASLYAAFNSVWQVDDRADRMGVRLRGPRLESRVGSMISEGIPLGAVQVPPDGQPIVLLNDRQTIGGYPRLGALSPLAAARLAQCLPGQEVRLVAVARERALADYRGFLRNF</sequence>
<dbReference type="EMBL" id="CP014226">
    <property type="protein sequence ID" value="AMD00493.1"/>
    <property type="molecule type" value="Genomic_DNA"/>
</dbReference>
<dbReference type="KEGG" id="hco:LOKO_01425"/>
<dbReference type="STRING" id="507626.LOKO_01425"/>
<keyword evidence="3" id="KW-0067">ATP-binding</keyword>
<dbReference type="OrthoDB" id="9768696at2"/>
<accession>A0A0X8HD71</accession>
<proteinExistence type="predicted"/>
<evidence type="ECO:0000313" key="7">
    <source>
        <dbReference type="Proteomes" id="UP000063387"/>
    </source>
</evidence>
<dbReference type="PANTHER" id="PTHR43309:SF4">
    <property type="entry name" value="CARBOXYLTRANSFERASE DOMAIN-CONTAINING PROTEIN"/>
    <property type="match status" value="1"/>
</dbReference>
<keyword evidence="2" id="KW-0378">Hydrolase</keyword>
<dbReference type="Gene3D" id="2.40.100.10">
    <property type="entry name" value="Cyclophilin-like"/>
    <property type="match status" value="1"/>
</dbReference>
<dbReference type="NCBIfam" id="TIGR00724">
    <property type="entry name" value="urea_amlyse_rel"/>
    <property type="match status" value="1"/>
</dbReference>
<dbReference type="Proteomes" id="UP000063387">
    <property type="component" value="Chromosome"/>
</dbReference>